<evidence type="ECO:0000259" key="12">
    <source>
        <dbReference type="Pfam" id="PF02875"/>
    </source>
</evidence>
<dbReference type="InterPro" id="IPR036615">
    <property type="entry name" value="Mur_ligase_C_dom_sf"/>
</dbReference>
<evidence type="ECO:0000256" key="7">
    <source>
        <dbReference type="ARBA" id="ARBA00022840"/>
    </source>
</evidence>
<evidence type="ECO:0000313" key="14">
    <source>
        <dbReference type="EMBL" id="TYO98040.1"/>
    </source>
</evidence>
<feature type="domain" description="Mur ligase central" evidence="13">
    <location>
        <begin position="44"/>
        <end position="270"/>
    </location>
</feature>
<dbReference type="EC" id="6.3.2.17" evidence="3"/>
<dbReference type="InterPro" id="IPR001645">
    <property type="entry name" value="Folylpolyglutamate_synth"/>
</dbReference>
<dbReference type="GO" id="GO:0005737">
    <property type="term" value="C:cytoplasm"/>
    <property type="evidence" value="ECO:0007669"/>
    <property type="project" value="TreeGrafter"/>
</dbReference>
<dbReference type="EMBL" id="VNHM01000001">
    <property type="protein sequence ID" value="TYO98040.1"/>
    <property type="molecule type" value="Genomic_DNA"/>
</dbReference>
<evidence type="ECO:0000256" key="6">
    <source>
        <dbReference type="ARBA" id="ARBA00022741"/>
    </source>
</evidence>
<dbReference type="PROSITE" id="PS01011">
    <property type="entry name" value="FOLYLPOLYGLU_SYNT_1"/>
    <property type="match status" value="1"/>
</dbReference>
<evidence type="ECO:0000256" key="4">
    <source>
        <dbReference type="ARBA" id="ARBA00022598"/>
    </source>
</evidence>
<evidence type="ECO:0000256" key="10">
    <source>
        <dbReference type="ARBA" id="ARBA00047493"/>
    </source>
</evidence>
<dbReference type="NCBIfam" id="TIGR01499">
    <property type="entry name" value="folC"/>
    <property type="match status" value="1"/>
</dbReference>
<gene>
    <name evidence="14" type="ORF">LX24_00325</name>
</gene>
<dbReference type="SUPFAM" id="SSF53244">
    <property type="entry name" value="MurD-like peptide ligases, peptide-binding domain"/>
    <property type="match status" value="1"/>
</dbReference>
<dbReference type="FunFam" id="3.40.1190.10:FF:000011">
    <property type="entry name" value="Folylpolyglutamate synthase/dihydrofolate synthase"/>
    <property type="match status" value="1"/>
</dbReference>
<dbReference type="InterPro" id="IPR036565">
    <property type="entry name" value="Mur-like_cat_sf"/>
</dbReference>
<evidence type="ECO:0000313" key="15">
    <source>
        <dbReference type="Proteomes" id="UP000323166"/>
    </source>
</evidence>
<dbReference type="Gene3D" id="3.90.190.20">
    <property type="entry name" value="Mur ligase, C-terminal domain"/>
    <property type="match status" value="1"/>
</dbReference>
<feature type="domain" description="Mur ligase C-terminal" evidence="12">
    <location>
        <begin position="298"/>
        <end position="416"/>
    </location>
</feature>
<proteinExistence type="inferred from homology"/>
<dbReference type="InterPro" id="IPR018109">
    <property type="entry name" value="Folylpolyglutamate_synth_CS"/>
</dbReference>
<dbReference type="Proteomes" id="UP000323166">
    <property type="component" value="Unassembled WGS sequence"/>
</dbReference>
<comment type="similarity">
    <text evidence="2 11">Belongs to the folylpolyglutamate synthase family.</text>
</comment>
<dbReference type="PANTHER" id="PTHR11136">
    <property type="entry name" value="FOLYLPOLYGLUTAMATE SYNTHASE-RELATED"/>
    <property type="match status" value="1"/>
</dbReference>
<evidence type="ECO:0000259" key="13">
    <source>
        <dbReference type="Pfam" id="PF08245"/>
    </source>
</evidence>
<protein>
    <recommendedName>
        <fullName evidence="3">tetrahydrofolate synthase</fullName>
        <ecNumber evidence="3">6.3.2.17</ecNumber>
    </recommendedName>
    <alternativeName>
        <fullName evidence="9">Tetrahydrofolylpolyglutamate synthase</fullName>
    </alternativeName>
</protein>
<sequence length="432" mass="47475">MLYEEAMEYLQNLTKFGMNFGLGRITELLRRLGDPHRRIKVIHVGGTNGKGSTTAMLAGVLQCAGYRVGTFTSPHLHAYTERYRINGREIDPGRVAGLITRLRPHLEAMVQEGFEHPTEFEVSTALAFCYFAEEAVDYLVLEVGLGGAIDSTNVVHPLVSVITNVAMDHMDYLGNTVADIARVKAGIIKPGVPVVTAAENPDALAIIKETCREKGCHLLQVGKDVTWTCGGHSLRGQHFSYLGQRLYLPDLWIPLIGRHQVMNAATALGVLEILAGQGVHITENALKEGLSRAVWPARLELIGDKPPVLIDGAHNYDGALSLRHALDDYFPGRDVIMVLGMLGDKERARVVAELAPRARYVIITRPNSPRAGDWQQMAAEARRYLAEVDTVENISGAVQTALKKARESDLVCITGSLYMVAEAREIVLELRR</sequence>
<dbReference type="RefSeq" id="WP_166510379.1">
    <property type="nucleotide sequence ID" value="NZ_VNHM01000001.1"/>
</dbReference>
<dbReference type="Gene3D" id="3.40.1190.10">
    <property type="entry name" value="Mur-like, catalytic domain"/>
    <property type="match status" value="1"/>
</dbReference>
<keyword evidence="5" id="KW-0479">Metal-binding</keyword>
<reference evidence="14 15" key="1">
    <citation type="submission" date="2019-07" db="EMBL/GenBank/DDBJ databases">
        <title>Genomic Encyclopedia of Type Strains, Phase I: the one thousand microbial genomes (KMG-I) project.</title>
        <authorList>
            <person name="Kyrpides N."/>
        </authorList>
    </citation>
    <scope>NUCLEOTIDE SEQUENCE [LARGE SCALE GENOMIC DNA]</scope>
    <source>
        <strain evidence="14 15">DSM 6562</strain>
    </source>
</reference>
<keyword evidence="8" id="KW-0460">Magnesium</keyword>
<keyword evidence="4 11" id="KW-0436">Ligase</keyword>
<keyword evidence="6 11" id="KW-0547">Nucleotide-binding</keyword>
<dbReference type="SUPFAM" id="SSF53623">
    <property type="entry name" value="MurD-like peptide ligases, catalytic domain"/>
    <property type="match status" value="1"/>
</dbReference>
<evidence type="ECO:0000256" key="11">
    <source>
        <dbReference type="PIRNR" id="PIRNR001563"/>
    </source>
</evidence>
<organism evidence="14 15">
    <name type="scientific">Desulfallas thermosapovorans DSM 6562</name>
    <dbReference type="NCBI Taxonomy" id="1121431"/>
    <lineage>
        <taxon>Bacteria</taxon>
        <taxon>Bacillati</taxon>
        <taxon>Bacillota</taxon>
        <taxon>Clostridia</taxon>
        <taxon>Eubacteriales</taxon>
        <taxon>Desulfallaceae</taxon>
        <taxon>Desulfallas</taxon>
    </lineage>
</organism>
<evidence type="ECO:0000256" key="9">
    <source>
        <dbReference type="ARBA" id="ARBA00030592"/>
    </source>
</evidence>
<dbReference type="InterPro" id="IPR013221">
    <property type="entry name" value="Mur_ligase_cen"/>
</dbReference>
<dbReference type="Pfam" id="PF02875">
    <property type="entry name" value="Mur_ligase_C"/>
    <property type="match status" value="1"/>
</dbReference>
<evidence type="ECO:0000256" key="5">
    <source>
        <dbReference type="ARBA" id="ARBA00022723"/>
    </source>
</evidence>
<dbReference type="Pfam" id="PF08245">
    <property type="entry name" value="Mur_ligase_M"/>
    <property type="match status" value="1"/>
</dbReference>
<dbReference type="PANTHER" id="PTHR11136:SF0">
    <property type="entry name" value="DIHYDROFOLATE SYNTHETASE-RELATED"/>
    <property type="match status" value="1"/>
</dbReference>
<dbReference type="PIRSF" id="PIRSF001563">
    <property type="entry name" value="Folylpolyglu_synth"/>
    <property type="match status" value="1"/>
</dbReference>
<evidence type="ECO:0000256" key="2">
    <source>
        <dbReference type="ARBA" id="ARBA00008276"/>
    </source>
</evidence>
<comment type="cofactor">
    <cofactor evidence="1">
        <name>Mg(2+)</name>
        <dbReference type="ChEBI" id="CHEBI:18420"/>
    </cofactor>
</comment>
<dbReference type="AlphaFoldDB" id="A0A5S5A0M4"/>
<evidence type="ECO:0000256" key="3">
    <source>
        <dbReference type="ARBA" id="ARBA00013025"/>
    </source>
</evidence>
<name>A0A5S5A0M4_9FIRM</name>
<accession>A0A5S5A0M4</accession>
<dbReference type="GO" id="GO:0005524">
    <property type="term" value="F:ATP binding"/>
    <property type="evidence" value="ECO:0007669"/>
    <property type="project" value="UniProtKB-KW"/>
</dbReference>
<evidence type="ECO:0000256" key="8">
    <source>
        <dbReference type="ARBA" id="ARBA00022842"/>
    </source>
</evidence>
<comment type="caution">
    <text evidence="14">The sequence shown here is derived from an EMBL/GenBank/DDBJ whole genome shotgun (WGS) entry which is preliminary data.</text>
</comment>
<keyword evidence="7 11" id="KW-0067">ATP-binding</keyword>
<dbReference type="GO" id="GO:0004326">
    <property type="term" value="F:tetrahydrofolylpolyglutamate synthase activity"/>
    <property type="evidence" value="ECO:0007669"/>
    <property type="project" value="UniProtKB-EC"/>
</dbReference>
<keyword evidence="15" id="KW-1185">Reference proteome</keyword>
<dbReference type="GO" id="GO:0008841">
    <property type="term" value="F:dihydrofolate synthase activity"/>
    <property type="evidence" value="ECO:0007669"/>
    <property type="project" value="TreeGrafter"/>
</dbReference>
<dbReference type="PROSITE" id="PS01012">
    <property type="entry name" value="FOLYLPOLYGLU_SYNT_2"/>
    <property type="match status" value="1"/>
</dbReference>
<dbReference type="GO" id="GO:0046872">
    <property type="term" value="F:metal ion binding"/>
    <property type="evidence" value="ECO:0007669"/>
    <property type="project" value="UniProtKB-KW"/>
</dbReference>
<dbReference type="InterPro" id="IPR004101">
    <property type="entry name" value="Mur_ligase_C"/>
</dbReference>
<evidence type="ECO:0000256" key="1">
    <source>
        <dbReference type="ARBA" id="ARBA00001946"/>
    </source>
</evidence>
<comment type="catalytic activity">
    <reaction evidence="10">
        <text>(6S)-5,6,7,8-tetrahydrofolyl-(gamma-L-Glu)(n) + L-glutamate + ATP = (6S)-5,6,7,8-tetrahydrofolyl-(gamma-L-Glu)(n+1) + ADP + phosphate + H(+)</text>
        <dbReference type="Rhea" id="RHEA:10580"/>
        <dbReference type="Rhea" id="RHEA-COMP:14738"/>
        <dbReference type="Rhea" id="RHEA-COMP:14740"/>
        <dbReference type="ChEBI" id="CHEBI:15378"/>
        <dbReference type="ChEBI" id="CHEBI:29985"/>
        <dbReference type="ChEBI" id="CHEBI:30616"/>
        <dbReference type="ChEBI" id="CHEBI:43474"/>
        <dbReference type="ChEBI" id="CHEBI:141005"/>
        <dbReference type="ChEBI" id="CHEBI:456216"/>
        <dbReference type="EC" id="6.3.2.17"/>
    </reaction>
</comment>